<dbReference type="GO" id="GO:0030246">
    <property type="term" value="F:carbohydrate binding"/>
    <property type="evidence" value="ECO:0007669"/>
    <property type="project" value="UniProtKB-UniRule"/>
</dbReference>
<dbReference type="GO" id="GO:0016266">
    <property type="term" value="P:protein O-linked glycosylation via N-acetyl-galactosamine"/>
    <property type="evidence" value="ECO:0007669"/>
    <property type="project" value="TreeGrafter"/>
</dbReference>
<evidence type="ECO:0000313" key="5">
    <source>
        <dbReference type="Proteomes" id="UP000006813"/>
    </source>
</evidence>
<protein>
    <submittedName>
        <fullName evidence="4">Protein O-linked-mannose beta-1,2-N-acetylglucosaminyltransferase 1</fullName>
    </submittedName>
</protein>
<evidence type="ECO:0000259" key="3">
    <source>
        <dbReference type="Pfam" id="PF15711"/>
    </source>
</evidence>
<dbReference type="PANTHER" id="PTHR46396">
    <property type="entry name" value="PROTEIN O-LINKED-MANNOSE BETA-1,2-N-ACETYLGLUCOSAMINYLTRANSFERASE 1"/>
    <property type="match status" value="1"/>
</dbReference>
<dbReference type="GO" id="GO:0000139">
    <property type="term" value="C:Golgi membrane"/>
    <property type="evidence" value="ECO:0007669"/>
    <property type="project" value="TreeGrafter"/>
</dbReference>
<dbReference type="InParanoid" id="G5BT57"/>
<dbReference type="Pfam" id="PF15711">
    <property type="entry name" value="ILEI"/>
    <property type="match status" value="1"/>
</dbReference>
<dbReference type="GO" id="GO:0047223">
    <property type="term" value="F:beta-1,3-galactosyl-O-glycosyl-glycoprotein beta-1,3-N-acetylglucosaminyltransferase activity"/>
    <property type="evidence" value="ECO:0007669"/>
    <property type="project" value="TreeGrafter"/>
</dbReference>
<keyword evidence="4" id="KW-0808">Transferase</keyword>
<gene>
    <name evidence="4" type="ORF">GW7_13960</name>
</gene>
<dbReference type="AlphaFoldDB" id="G5BT57"/>
<dbReference type="PANTHER" id="PTHR46396:SF1">
    <property type="entry name" value="PROTEIN O-LINKED-MANNOSE BETA-1,2-N-ACETYLGLUCOSAMINYLTRANSFERASE 1"/>
    <property type="match status" value="1"/>
</dbReference>
<accession>G5BT57</accession>
<organism evidence="4 5">
    <name type="scientific">Heterocephalus glaber</name>
    <name type="common">Naked mole rat</name>
    <dbReference type="NCBI Taxonomy" id="10181"/>
    <lineage>
        <taxon>Eukaryota</taxon>
        <taxon>Metazoa</taxon>
        <taxon>Chordata</taxon>
        <taxon>Craniata</taxon>
        <taxon>Vertebrata</taxon>
        <taxon>Euteleostomi</taxon>
        <taxon>Mammalia</taxon>
        <taxon>Eutheria</taxon>
        <taxon>Euarchontoglires</taxon>
        <taxon>Glires</taxon>
        <taxon>Rodentia</taxon>
        <taxon>Hystricomorpha</taxon>
        <taxon>Bathyergidae</taxon>
        <taxon>Heterocephalus</taxon>
    </lineage>
</organism>
<sequence>MPVGTIVLEDEARDQNQGIHVTVLNHPTGHVMAKHVFGTYPAHEVLAMVLFLNMTGPSQVLICTVKDEGFFYLKDLVAKILLRKLDS</sequence>
<feature type="domain" description="ILEI/PANDER" evidence="3">
    <location>
        <begin position="17"/>
        <end position="82"/>
    </location>
</feature>
<keyword evidence="1 2" id="KW-0430">Lectin</keyword>
<evidence type="ECO:0000313" key="4">
    <source>
        <dbReference type="EMBL" id="EHB12477.1"/>
    </source>
</evidence>
<dbReference type="InterPro" id="IPR039477">
    <property type="entry name" value="ILEI/PANDER_dom"/>
</dbReference>
<evidence type="ECO:0000256" key="2">
    <source>
        <dbReference type="PROSITE-ProRule" id="PRU01375"/>
    </source>
</evidence>
<keyword evidence="4" id="KW-0328">Glycosyltransferase</keyword>
<dbReference type="STRING" id="10181.G5BT57"/>
<proteinExistence type="predicted"/>
<dbReference type="EMBL" id="JH171741">
    <property type="protein sequence ID" value="EHB12477.1"/>
    <property type="molecule type" value="Genomic_DNA"/>
</dbReference>
<dbReference type="PROSITE" id="PS52031">
    <property type="entry name" value="GG_LECTIN"/>
    <property type="match status" value="1"/>
</dbReference>
<dbReference type="Proteomes" id="UP000006813">
    <property type="component" value="Unassembled WGS sequence"/>
</dbReference>
<dbReference type="InterPro" id="IPR052463">
    <property type="entry name" value="O-linked_mannose_GnT"/>
</dbReference>
<evidence type="ECO:0000256" key="1">
    <source>
        <dbReference type="ARBA" id="ARBA00022734"/>
    </source>
</evidence>
<name>G5BT57_HETGA</name>
<reference evidence="4 5" key="1">
    <citation type="journal article" date="2011" name="Nature">
        <title>Genome sequencing reveals insights into physiology and longevity of the naked mole rat.</title>
        <authorList>
            <person name="Kim E.B."/>
            <person name="Fang X."/>
            <person name="Fushan A.A."/>
            <person name="Huang Z."/>
            <person name="Lobanov A.V."/>
            <person name="Han L."/>
            <person name="Marino S.M."/>
            <person name="Sun X."/>
            <person name="Turanov A.A."/>
            <person name="Yang P."/>
            <person name="Yim S.H."/>
            <person name="Zhao X."/>
            <person name="Kasaikina M.V."/>
            <person name="Stoletzki N."/>
            <person name="Peng C."/>
            <person name="Polak P."/>
            <person name="Xiong Z."/>
            <person name="Kiezun A."/>
            <person name="Zhu Y."/>
            <person name="Chen Y."/>
            <person name="Kryukov G.V."/>
            <person name="Zhang Q."/>
            <person name="Peshkin L."/>
            <person name="Yang L."/>
            <person name="Bronson R.T."/>
            <person name="Buffenstein R."/>
            <person name="Wang B."/>
            <person name="Han C."/>
            <person name="Li Q."/>
            <person name="Chen L."/>
            <person name="Zhao W."/>
            <person name="Sunyaev S.R."/>
            <person name="Park T.J."/>
            <person name="Zhang G."/>
            <person name="Wang J."/>
            <person name="Gladyshev V.N."/>
        </authorList>
    </citation>
    <scope>NUCLEOTIDE SEQUENCE [LARGE SCALE GENOMIC DNA]</scope>
</reference>